<accession>A0AAV7CJE4</accession>
<keyword evidence="2" id="KW-1185">Reference proteome</keyword>
<sequence length="103" mass="11327">MTTGSSGGGCCSQLPYSQCDLRFVEIRIILPMNVLLDRIELSCVGSYEWGEWGLVVLYTVHCCEGKICEEAVMLNANAAIPLLLMNLLSKSYIPVSFQKSSFA</sequence>
<dbReference type="EMBL" id="WNYA01000003">
    <property type="protein sequence ID" value="KAG8584207.1"/>
    <property type="molecule type" value="Genomic_DNA"/>
</dbReference>
<proteinExistence type="predicted"/>
<reference evidence="1" key="1">
    <citation type="thesis" date="2020" institute="ProQuest LLC" country="789 East Eisenhower Parkway, Ann Arbor, MI, USA">
        <title>Comparative Genomics and Chromosome Evolution.</title>
        <authorList>
            <person name="Mudd A.B."/>
        </authorList>
    </citation>
    <scope>NUCLEOTIDE SEQUENCE</scope>
    <source>
        <strain evidence="1">237g6f4</strain>
        <tissue evidence="1">Blood</tissue>
    </source>
</reference>
<dbReference type="Proteomes" id="UP000824782">
    <property type="component" value="Unassembled WGS sequence"/>
</dbReference>
<dbReference type="AlphaFoldDB" id="A0AAV7CJE4"/>
<evidence type="ECO:0000313" key="1">
    <source>
        <dbReference type="EMBL" id="KAG8584207.1"/>
    </source>
</evidence>
<comment type="caution">
    <text evidence="1">The sequence shown here is derived from an EMBL/GenBank/DDBJ whole genome shotgun (WGS) entry which is preliminary data.</text>
</comment>
<name>A0AAV7CJE4_ENGPU</name>
<organism evidence="1 2">
    <name type="scientific">Engystomops pustulosus</name>
    <name type="common">Tungara frog</name>
    <name type="synonym">Physalaemus pustulosus</name>
    <dbReference type="NCBI Taxonomy" id="76066"/>
    <lineage>
        <taxon>Eukaryota</taxon>
        <taxon>Metazoa</taxon>
        <taxon>Chordata</taxon>
        <taxon>Craniata</taxon>
        <taxon>Vertebrata</taxon>
        <taxon>Euteleostomi</taxon>
        <taxon>Amphibia</taxon>
        <taxon>Batrachia</taxon>
        <taxon>Anura</taxon>
        <taxon>Neobatrachia</taxon>
        <taxon>Hyloidea</taxon>
        <taxon>Leptodactylidae</taxon>
        <taxon>Leiuperinae</taxon>
        <taxon>Engystomops</taxon>
    </lineage>
</organism>
<protein>
    <submittedName>
        <fullName evidence="1">Uncharacterized protein</fullName>
    </submittedName>
</protein>
<evidence type="ECO:0000313" key="2">
    <source>
        <dbReference type="Proteomes" id="UP000824782"/>
    </source>
</evidence>
<gene>
    <name evidence="1" type="ORF">GDO81_008735</name>
</gene>